<evidence type="ECO:0000256" key="2">
    <source>
        <dbReference type="ARBA" id="ARBA00022741"/>
    </source>
</evidence>
<evidence type="ECO:0000256" key="1">
    <source>
        <dbReference type="ARBA" id="ARBA00022598"/>
    </source>
</evidence>
<accession>A0A6I4VUF1</accession>
<keyword evidence="3 4" id="KW-0067">ATP-binding</keyword>
<protein>
    <submittedName>
        <fullName evidence="6">ATP-grasp domain-containing protein</fullName>
    </submittedName>
</protein>
<evidence type="ECO:0000313" key="6">
    <source>
        <dbReference type="EMBL" id="MXQ54151.1"/>
    </source>
</evidence>
<dbReference type="GO" id="GO:0016874">
    <property type="term" value="F:ligase activity"/>
    <property type="evidence" value="ECO:0007669"/>
    <property type="project" value="UniProtKB-KW"/>
</dbReference>
<dbReference type="InterPro" id="IPR011761">
    <property type="entry name" value="ATP-grasp"/>
</dbReference>
<evidence type="ECO:0000259" key="5">
    <source>
        <dbReference type="PROSITE" id="PS50975"/>
    </source>
</evidence>
<dbReference type="PANTHER" id="PTHR43585:SF2">
    <property type="entry name" value="ATP-GRASP ENZYME FSQD"/>
    <property type="match status" value="1"/>
</dbReference>
<keyword evidence="7" id="KW-1185">Reference proteome</keyword>
<dbReference type="Proteomes" id="UP000430692">
    <property type="component" value="Unassembled WGS sequence"/>
</dbReference>
<dbReference type="InterPro" id="IPR052032">
    <property type="entry name" value="ATP-dep_AA_Ligase"/>
</dbReference>
<dbReference type="GO" id="GO:0046872">
    <property type="term" value="F:metal ion binding"/>
    <property type="evidence" value="ECO:0007669"/>
    <property type="project" value="InterPro"/>
</dbReference>
<dbReference type="PANTHER" id="PTHR43585">
    <property type="entry name" value="FUMIPYRROLE BIOSYNTHESIS PROTEIN C"/>
    <property type="match status" value="1"/>
</dbReference>
<comment type="caution">
    <text evidence="6">The sequence shown here is derived from an EMBL/GenBank/DDBJ whole genome shotgun (WGS) entry which is preliminary data.</text>
</comment>
<organism evidence="6 7">
    <name type="scientific">Shimazuella alba</name>
    <dbReference type="NCBI Taxonomy" id="2690964"/>
    <lineage>
        <taxon>Bacteria</taxon>
        <taxon>Bacillati</taxon>
        <taxon>Bacillota</taxon>
        <taxon>Bacilli</taxon>
        <taxon>Bacillales</taxon>
        <taxon>Thermoactinomycetaceae</taxon>
        <taxon>Shimazuella</taxon>
    </lineage>
</organism>
<dbReference type="GO" id="GO:0005524">
    <property type="term" value="F:ATP binding"/>
    <property type="evidence" value="ECO:0007669"/>
    <property type="project" value="UniProtKB-UniRule"/>
</dbReference>
<gene>
    <name evidence="6" type="ORF">GSM42_10580</name>
</gene>
<dbReference type="AlphaFoldDB" id="A0A6I4VUF1"/>
<name>A0A6I4VUF1_9BACL</name>
<proteinExistence type="predicted"/>
<evidence type="ECO:0000313" key="7">
    <source>
        <dbReference type="Proteomes" id="UP000430692"/>
    </source>
</evidence>
<dbReference type="SUPFAM" id="SSF56059">
    <property type="entry name" value="Glutathione synthetase ATP-binding domain-like"/>
    <property type="match status" value="1"/>
</dbReference>
<dbReference type="RefSeq" id="WP_160801508.1">
    <property type="nucleotide sequence ID" value="NZ_WUUL01000006.1"/>
</dbReference>
<dbReference type="PROSITE" id="PS50975">
    <property type="entry name" value="ATP_GRASP"/>
    <property type="match status" value="1"/>
</dbReference>
<dbReference type="NCBIfam" id="NF005543">
    <property type="entry name" value="PRK07206.1"/>
    <property type="match status" value="1"/>
</dbReference>
<dbReference type="EMBL" id="WUUL01000006">
    <property type="protein sequence ID" value="MXQ54151.1"/>
    <property type="molecule type" value="Genomic_DNA"/>
</dbReference>
<dbReference type="Gene3D" id="3.30.470.20">
    <property type="entry name" value="ATP-grasp fold, B domain"/>
    <property type="match status" value="1"/>
</dbReference>
<feature type="domain" description="ATP-grasp" evidence="5">
    <location>
        <begin position="115"/>
        <end position="315"/>
    </location>
</feature>
<evidence type="ECO:0000256" key="3">
    <source>
        <dbReference type="ARBA" id="ARBA00022840"/>
    </source>
</evidence>
<dbReference type="Pfam" id="PF13535">
    <property type="entry name" value="ATP-grasp_4"/>
    <property type="match status" value="1"/>
</dbReference>
<sequence>MSKKVAVIIDAFSTGHQLGSYFKKHNFDLIHIESAKGIPASFKKYYRSEDFQIDILHEGDIKQTAEKLRAYHPQFVIAGAETGVELADYLSLELGLVTCNSKQLIEARRDKYLMIETIAQAGLPTAKQLKTNELDELLSWVKETNDWPIVMKPVKSASSDHVTFCYTVDEVEQAFQSIFGTTNMFGLENQEVLAQTFVTGQQYIVNAISFEGEHFITDIWEENFIESSDNNVMYDTFNLVENHGTIQSELIEYVKKVLTALGIQHGPSHTELRYTKNGPVIIETAARMMGESFDEQVYDETLNYNLPSITAECYIDGKSLKQRFAKGYQKKQHLVAVFMISHHAGMIESTSGLEHIRSLPTFAQIRTNAKVGSILEKTTAAMSHTGVILLAGKDREQIDKDTLTIRNLEKDGKLFTLTESSILI</sequence>
<evidence type="ECO:0000256" key="4">
    <source>
        <dbReference type="PROSITE-ProRule" id="PRU00409"/>
    </source>
</evidence>
<keyword evidence="1" id="KW-0436">Ligase</keyword>
<reference evidence="6 7" key="1">
    <citation type="submission" date="2019-12" db="EMBL/GenBank/DDBJ databases">
        <title>Whole-genome analyses of novel actinobacteria.</title>
        <authorList>
            <person name="Sahin N."/>
            <person name="Saygin H."/>
        </authorList>
    </citation>
    <scope>NUCLEOTIDE SEQUENCE [LARGE SCALE GENOMIC DNA]</scope>
    <source>
        <strain evidence="6 7">KC615</strain>
    </source>
</reference>
<keyword evidence="2 4" id="KW-0547">Nucleotide-binding</keyword>